<dbReference type="SUPFAM" id="SSF56349">
    <property type="entry name" value="DNA breaking-rejoining enzymes"/>
    <property type="match status" value="1"/>
</dbReference>
<organism evidence="7 8">
    <name type="scientific">Streptomyces lydicus</name>
    <dbReference type="NCBI Taxonomy" id="47763"/>
    <lineage>
        <taxon>Bacteria</taxon>
        <taxon>Bacillati</taxon>
        <taxon>Actinomycetota</taxon>
        <taxon>Actinomycetes</taxon>
        <taxon>Kitasatosporales</taxon>
        <taxon>Streptomycetaceae</taxon>
        <taxon>Streptomyces</taxon>
    </lineage>
</organism>
<sequence>MASIFQNCEAAERNQNASADTFAAKAERGNDLGAHITPDGAKIPLVRVFEEFISAGDTVTGSKRNYEASLNKNIKPYFGDRDLGSVNPADIQGWLTWMREQGYEDSTTVVRYRILSSVFNYAVNREYIARNPCHRVKVKQAKALRKSKKKIQIPTLEEIGRLAVELPEQLQLLAWLMCGCGLRIAEALAVTSGQFDFEEGVLYVDRQIVADGENEEPRTRTQRAHTRGRGRALRIRHLKWRENDEGREVPLSSSVGRKVQEHIKRHGTFRIEEGRNRITGDYLFTNISRTNIMSLAYMDKVWGAAVKAAELSRSVKKHWLRHFFASAALSRGVAVNEVAEWLGHTDPKVTYGMYAHLMPEAPERLRSVMDSIFEELDGPFLGTAAQPSRSTARTTCPAPSSAVTSAASCRARCR</sequence>
<dbReference type="EMBL" id="CP017157">
    <property type="protein sequence ID" value="AOP46681.1"/>
    <property type="molecule type" value="Genomic_DNA"/>
</dbReference>
<dbReference type="InterPro" id="IPR002104">
    <property type="entry name" value="Integrase_catalytic"/>
</dbReference>
<comment type="similarity">
    <text evidence="1">Belongs to the 'phage' integrase family.</text>
</comment>
<dbReference type="InterPro" id="IPR013762">
    <property type="entry name" value="Integrase-like_cat_sf"/>
</dbReference>
<gene>
    <name evidence="7" type="ORF">SL103_10910</name>
</gene>
<dbReference type="InterPro" id="IPR010998">
    <property type="entry name" value="Integrase_recombinase_N"/>
</dbReference>
<dbReference type="InterPro" id="IPR053876">
    <property type="entry name" value="Phage_int_M"/>
</dbReference>
<dbReference type="GO" id="GO:0015074">
    <property type="term" value="P:DNA integration"/>
    <property type="evidence" value="ECO:0007669"/>
    <property type="project" value="InterPro"/>
</dbReference>
<dbReference type="Proteomes" id="UP000094094">
    <property type="component" value="Chromosome"/>
</dbReference>
<reference evidence="7 8" key="1">
    <citation type="submission" date="2016-09" db="EMBL/GenBank/DDBJ databases">
        <title>Complete genome sequencing of Streptomyces lydicus 103 and metabolic pathways analysis of antibiotic biosynthesis.</title>
        <authorList>
            <person name="Jia N."/>
            <person name="Ding M.-Z."/>
            <person name="Gao F."/>
            <person name="Yuan Y.-J."/>
        </authorList>
    </citation>
    <scope>NUCLEOTIDE SEQUENCE [LARGE SCALE GENOMIC DNA]</scope>
    <source>
        <strain evidence="7 8">103</strain>
    </source>
</reference>
<dbReference type="Gene3D" id="1.10.150.130">
    <property type="match status" value="1"/>
</dbReference>
<dbReference type="Pfam" id="PF00589">
    <property type="entry name" value="Phage_integrase"/>
    <property type="match status" value="1"/>
</dbReference>
<evidence type="ECO:0000256" key="3">
    <source>
        <dbReference type="ARBA" id="ARBA00023172"/>
    </source>
</evidence>
<dbReference type="Pfam" id="PF22022">
    <property type="entry name" value="Phage_int_M"/>
    <property type="match status" value="1"/>
</dbReference>
<dbReference type="InterPro" id="IPR011010">
    <property type="entry name" value="DNA_brk_join_enz"/>
</dbReference>
<dbReference type="InterPro" id="IPR044068">
    <property type="entry name" value="CB"/>
</dbReference>
<name>A0A1D7VIX7_9ACTN</name>
<dbReference type="PROSITE" id="PS51900">
    <property type="entry name" value="CB"/>
    <property type="match status" value="1"/>
</dbReference>
<dbReference type="AlphaFoldDB" id="A0A1D7VIX7"/>
<evidence type="ECO:0000313" key="8">
    <source>
        <dbReference type="Proteomes" id="UP000094094"/>
    </source>
</evidence>
<keyword evidence="8" id="KW-1185">Reference proteome</keyword>
<protein>
    <recommendedName>
        <fullName evidence="9">Site-specific integrase</fullName>
    </recommendedName>
</protein>
<dbReference type="GO" id="GO:0003677">
    <property type="term" value="F:DNA binding"/>
    <property type="evidence" value="ECO:0007669"/>
    <property type="project" value="UniProtKB-UniRule"/>
</dbReference>
<evidence type="ECO:0000313" key="7">
    <source>
        <dbReference type="EMBL" id="AOP46681.1"/>
    </source>
</evidence>
<feature type="domain" description="Tyr recombinase" evidence="5">
    <location>
        <begin position="149"/>
        <end position="370"/>
    </location>
</feature>
<dbReference type="InterPro" id="IPR050090">
    <property type="entry name" value="Tyrosine_recombinase_XerCD"/>
</dbReference>
<dbReference type="RefSeq" id="WP_069568665.1">
    <property type="nucleotide sequence ID" value="NZ_CP017157.1"/>
</dbReference>
<evidence type="ECO:0008006" key="9">
    <source>
        <dbReference type="Google" id="ProtNLM"/>
    </source>
</evidence>
<keyword evidence="3" id="KW-0233">DNA recombination</keyword>
<keyword evidence="2 4" id="KW-0238">DNA-binding</keyword>
<dbReference type="PROSITE" id="PS51898">
    <property type="entry name" value="TYR_RECOMBINASE"/>
    <property type="match status" value="1"/>
</dbReference>
<dbReference type="Gene3D" id="1.10.443.10">
    <property type="entry name" value="Intergrase catalytic core"/>
    <property type="match status" value="1"/>
</dbReference>
<evidence type="ECO:0000256" key="4">
    <source>
        <dbReference type="PROSITE-ProRule" id="PRU01248"/>
    </source>
</evidence>
<dbReference type="PANTHER" id="PTHR30349:SF64">
    <property type="entry name" value="PROPHAGE INTEGRASE INTD-RELATED"/>
    <property type="match status" value="1"/>
</dbReference>
<dbReference type="KEGG" id="slc:SL103_10910"/>
<evidence type="ECO:0000256" key="1">
    <source>
        <dbReference type="ARBA" id="ARBA00008857"/>
    </source>
</evidence>
<dbReference type="OrthoDB" id="1822491at2"/>
<evidence type="ECO:0000259" key="5">
    <source>
        <dbReference type="PROSITE" id="PS51898"/>
    </source>
</evidence>
<evidence type="ECO:0000256" key="2">
    <source>
        <dbReference type="ARBA" id="ARBA00023125"/>
    </source>
</evidence>
<dbReference type="GO" id="GO:0006310">
    <property type="term" value="P:DNA recombination"/>
    <property type="evidence" value="ECO:0007669"/>
    <property type="project" value="UniProtKB-KW"/>
</dbReference>
<dbReference type="PANTHER" id="PTHR30349">
    <property type="entry name" value="PHAGE INTEGRASE-RELATED"/>
    <property type="match status" value="1"/>
</dbReference>
<evidence type="ECO:0000259" key="6">
    <source>
        <dbReference type="PROSITE" id="PS51900"/>
    </source>
</evidence>
<proteinExistence type="inferred from homology"/>
<accession>A0A1D7VIX7</accession>
<feature type="domain" description="Core-binding (CB)" evidence="6">
    <location>
        <begin position="43"/>
        <end position="123"/>
    </location>
</feature>